<dbReference type="InterPro" id="IPR000792">
    <property type="entry name" value="Tscrpt_reg_LuxR_C"/>
</dbReference>
<organism evidence="2 3">
    <name type="scientific">Dehalococcoides mccartyi</name>
    <dbReference type="NCBI Taxonomy" id="61435"/>
    <lineage>
        <taxon>Bacteria</taxon>
        <taxon>Bacillati</taxon>
        <taxon>Chloroflexota</taxon>
        <taxon>Dehalococcoidia</taxon>
        <taxon>Dehalococcoidales</taxon>
        <taxon>Dehalococcoidaceae</taxon>
        <taxon>Dehalococcoides</taxon>
    </lineage>
</organism>
<feature type="region of interest" description="Disordered" evidence="1">
    <location>
        <begin position="1"/>
        <end position="20"/>
    </location>
</feature>
<feature type="compositionally biased region" description="Polar residues" evidence="1">
    <location>
        <begin position="1"/>
        <end position="10"/>
    </location>
</feature>
<dbReference type="OrthoDB" id="6231at2"/>
<dbReference type="SUPFAM" id="SSF46894">
    <property type="entry name" value="C-terminal effector domain of the bipartite response regulators"/>
    <property type="match status" value="1"/>
</dbReference>
<dbReference type="PROSITE" id="PS50043">
    <property type="entry name" value="HTH_LUXR_2"/>
    <property type="match status" value="1"/>
</dbReference>
<dbReference type="PRINTS" id="PR00038">
    <property type="entry name" value="HTHLUXR"/>
</dbReference>
<protein>
    <submittedName>
        <fullName evidence="2">Uncharacterized protein</fullName>
    </submittedName>
</protein>
<dbReference type="EMBL" id="CP011127">
    <property type="protein sequence ID" value="AMU87269.1"/>
    <property type="molecule type" value="Genomic_DNA"/>
</dbReference>
<dbReference type="InterPro" id="IPR036388">
    <property type="entry name" value="WH-like_DNA-bd_sf"/>
</dbReference>
<evidence type="ECO:0000313" key="2">
    <source>
        <dbReference type="EMBL" id="AMU87269.1"/>
    </source>
</evidence>
<dbReference type="InterPro" id="IPR016032">
    <property type="entry name" value="Sig_transdc_resp-reg_C-effctor"/>
</dbReference>
<reference evidence="2 3" key="1">
    <citation type="submission" date="2015-03" db="EMBL/GenBank/DDBJ databases">
        <title>Genomic characterization of Dehalococcoides mccartyi strain 11a5, an unusal plasmid-containing chloroethene dechlorinator.</title>
        <authorList>
            <person name="Zhao S."/>
            <person name="Ding C."/>
            <person name="He J."/>
        </authorList>
    </citation>
    <scope>NUCLEOTIDE SEQUENCE [LARGE SCALE GENOMIC DNA]</scope>
    <source>
        <strain evidence="2 3">11a5</strain>
    </source>
</reference>
<dbReference type="OMA" id="SWQYPEI"/>
<dbReference type="AlphaFoldDB" id="A0A142VC65"/>
<proteinExistence type="predicted"/>
<dbReference type="GO" id="GO:0006355">
    <property type="term" value="P:regulation of DNA-templated transcription"/>
    <property type="evidence" value="ECO:0007669"/>
    <property type="project" value="InterPro"/>
</dbReference>
<dbReference type="SMART" id="SM00421">
    <property type="entry name" value="HTH_LUXR"/>
    <property type="match status" value="1"/>
</dbReference>
<evidence type="ECO:0000313" key="3">
    <source>
        <dbReference type="Proteomes" id="UP000076394"/>
    </source>
</evidence>
<dbReference type="PATRIC" id="fig|61435.8.peg.1436"/>
<dbReference type="Gene3D" id="1.10.10.10">
    <property type="entry name" value="Winged helix-like DNA-binding domain superfamily/Winged helix DNA-binding domain"/>
    <property type="match status" value="1"/>
</dbReference>
<dbReference type="GO" id="GO:0003677">
    <property type="term" value="F:DNA binding"/>
    <property type="evidence" value="ECO:0007669"/>
    <property type="project" value="InterPro"/>
</dbReference>
<dbReference type="Pfam" id="PF00196">
    <property type="entry name" value="GerE"/>
    <property type="match status" value="1"/>
</dbReference>
<accession>A0A142VC65</accession>
<evidence type="ECO:0000256" key="1">
    <source>
        <dbReference type="SAM" id="MobiDB-lite"/>
    </source>
</evidence>
<gene>
    <name evidence="2" type="ORF">Dm11a5_1443</name>
</gene>
<name>A0A142VC65_9CHLR</name>
<sequence>MNLQENNNSPAVYPVSGKPQDTGSCLKPIPLTVEGQTDEVEIALRERVKELNCLYGIFQLAERHHSSLNRFLFELSNFLPNAWQYPDITKAKIVFRGHSFLSTGFQISKWNQSSPVLLNGELMGECTIYYTEERPVIYEGPFLKEERILLNNVAVQIGNLAGRIAIDEELEEINRQLKLERQALQEANTALKVILSRGEAARQDIYNDINQNVDKILKPILLSLEAQLPPSQKIYTQLILSNLEGISSSFVTSLTGVCNCLSPVEIAVSNMIKNGLTTKEIASLRGVSAATINRHRENIRRKFKIINQSVNLSTFLQSNLNILE</sequence>
<dbReference type="Proteomes" id="UP000076394">
    <property type="component" value="Chromosome"/>
</dbReference>
<dbReference type="RefSeq" id="WP_011309933.1">
    <property type="nucleotide sequence ID" value="NZ_AP024514.1"/>
</dbReference>
<dbReference type="CDD" id="cd06170">
    <property type="entry name" value="LuxR_C_like"/>
    <property type="match status" value="1"/>
</dbReference>